<dbReference type="EMBL" id="MG589384">
    <property type="protein sequence ID" value="AYD79617.1"/>
    <property type="molecule type" value="Genomic_DNA"/>
</dbReference>
<sequence length="44" mass="4857">MIGLVIVLGFIGLFAARVIGECLGLIRPFEDVLAERETLKKKRA</sequence>
<evidence type="ECO:0000313" key="2">
    <source>
        <dbReference type="Proteomes" id="UP000270819"/>
    </source>
</evidence>
<name>A0A386K5N0_9CAUD</name>
<protein>
    <submittedName>
        <fullName evidence="1">Uncharacterized protein</fullName>
    </submittedName>
</protein>
<dbReference type="Proteomes" id="UP000270819">
    <property type="component" value="Segment"/>
</dbReference>
<gene>
    <name evidence="1" type="ORF">LINGLNFE_00135</name>
</gene>
<proteinExistence type="predicted"/>
<evidence type="ECO:0000313" key="1">
    <source>
        <dbReference type="EMBL" id="AYD79617.1"/>
    </source>
</evidence>
<accession>A0A386K5N0</accession>
<reference evidence="2" key="1">
    <citation type="submission" date="2017-11" db="EMBL/GenBank/DDBJ databases">
        <authorList>
            <person name="Zhao X."/>
        </authorList>
    </citation>
    <scope>NUCLEOTIDE SEQUENCE [LARGE SCALE GENOMIC DNA]</scope>
</reference>
<organism evidence="1 2">
    <name type="scientific">Enterobacter phage phi63_307</name>
    <dbReference type="NCBI Taxonomy" id="2340711"/>
    <lineage>
        <taxon>Viruses</taxon>
        <taxon>Duplodnaviria</taxon>
        <taxon>Heunggongvirae</taxon>
        <taxon>Uroviricota</taxon>
        <taxon>Caudoviricetes</taxon>
        <taxon>Andersonviridae</taxon>
        <taxon>Ounavirinae</taxon>
        <taxon>Kolesnikvirus</taxon>
        <taxon>Kolesnikvirus Ea214</taxon>
    </lineage>
</organism>